<dbReference type="CTD" id="37450"/>
<dbReference type="InterPro" id="IPR036322">
    <property type="entry name" value="WD40_repeat_dom_sf"/>
</dbReference>
<sequence>MANDDSKIDVIKKKKNATFIASSLDNTASAEKIIEYLQANNKKKSKVYTLYSQTVRQRRTTAGKYLVSKHFQLAGHPLNMFSEDWDGGLNSGYFETFPHKSMLPKMISKLKNMDKKDPVTEYMKVKAIWQDTLTDYKRIMSLMSKRHKYEWINDELLHCPKQLVEIAAHFEQNPDPYFESSYNWYYAGHGNILQICIGGFDYLVHSVFSCVYISYFSKYSLALESDCVAKFDCGETLTILETVESQNILALRTKHKIYVLKILESGVSIEIEKIKEMESKLPFTGISFDEYHKNILYVTTLDFNLTIVNIDRMTGRSRQLRGNVKSLVDNWSRVIGSERGYFTHISKNSITLYDKRMNSAFQRWRNLRNITDDVACNDISAACHATDKRLLYLGTDHHLFLMDLRYNKKERNKLKAVQRWTHGMQCLPTYMTVCKFEYDKELVCMSSQWCEDMCVVSNYADRLTRHSDISSVTIPYRPPSILQTLHEAKEKMLCCDLQNPIDNRLCSSITGLSVLEQDDKYQILMQNSLGDVSCHTLCPQYMADFFVDTSTDLLNEWSQSYKREPKELEVSAVVDISNIWKQLKNIPDDYEFGNNRFEKKVCKFNEQEIYDSFAKEQLETGLLDVWTKQNETTKNESNFSLFFCEDDDDDDEK</sequence>
<dbReference type="RefSeq" id="XP_026741315.1">
    <property type="nucleotide sequence ID" value="XM_026885514.1"/>
</dbReference>
<name>A0A7E5WKK3_TRINI</name>
<dbReference type="InParanoid" id="A0A7E5WKK3"/>
<evidence type="ECO:0000313" key="1">
    <source>
        <dbReference type="Proteomes" id="UP000322000"/>
    </source>
</evidence>
<dbReference type="Proteomes" id="UP000322000">
    <property type="component" value="Chromosome 19"/>
</dbReference>
<accession>A0A7E5WKK3</accession>
<dbReference type="KEGG" id="tnl:113503503"/>
<dbReference type="SUPFAM" id="SSF50978">
    <property type="entry name" value="WD40 repeat-like"/>
    <property type="match status" value="1"/>
</dbReference>
<keyword evidence="1" id="KW-1185">Reference proteome</keyword>
<gene>
    <name evidence="2" type="primary">LOC113503503</name>
</gene>
<evidence type="ECO:0000313" key="2">
    <source>
        <dbReference type="RefSeq" id="XP_026741315.1"/>
    </source>
</evidence>
<protein>
    <submittedName>
        <fullName evidence="2">Uncharacterized protein LOC113503503</fullName>
    </submittedName>
</protein>
<dbReference type="AlphaFoldDB" id="A0A7E5WKK3"/>
<organism evidence="1 2">
    <name type="scientific">Trichoplusia ni</name>
    <name type="common">Cabbage looper</name>
    <dbReference type="NCBI Taxonomy" id="7111"/>
    <lineage>
        <taxon>Eukaryota</taxon>
        <taxon>Metazoa</taxon>
        <taxon>Ecdysozoa</taxon>
        <taxon>Arthropoda</taxon>
        <taxon>Hexapoda</taxon>
        <taxon>Insecta</taxon>
        <taxon>Pterygota</taxon>
        <taxon>Neoptera</taxon>
        <taxon>Endopterygota</taxon>
        <taxon>Lepidoptera</taxon>
        <taxon>Glossata</taxon>
        <taxon>Ditrysia</taxon>
        <taxon>Noctuoidea</taxon>
        <taxon>Noctuidae</taxon>
        <taxon>Plusiinae</taxon>
        <taxon>Trichoplusia</taxon>
    </lineage>
</organism>
<dbReference type="GeneID" id="113503503"/>
<dbReference type="OrthoDB" id="8195041at2759"/>
<proteinExistence type="predicted"/>
<reference evidence="2" key="1">
    <citation type="submission" date="2025-08" db="UniProtKB">
        <authorList>
            <consortium name="RefSeq"/>
        </authorList>
    </citation>
    <scope>IDENTIFICATION</scope>
</reference>